<dbReference type="OrthoDB" id="498125at2759"/>
<dbReference type="Proteomes" id="UP000410492">
    <property type="component" value="Unassembled WGS sequence"/>
</dbReference>
<proteinExistence type="predicted"/>
<dbReference type="EMBL" id="CAACVG010011766">
    <property type="protein sequence ID" value="VEN58791.1"/>
    <property type="molecule type" value="Genomic_DNA"/>
</dbReference>
<accession>A0A653DGZ1</accession>
<dbReference type="AlphaFoldDB" id="A0A653DGZ1"/>
<name>A0A653DGZ1_CALMS</name>
<gene>
    <name evidence="1" type="ORF">CALMAC_LOCUS17045</name>
</gene>
<sequence>MSSMALVTKSWMKREDVLQQSTKILCCVHICPNAGKYLVALAQRLDWNKAFKEYILSLEEKK</sequence>
<organism evidence="1 2">
    <name type="scientific">Callosobruchus maculatus</name>
    <name type="common">Southern cowpea weevil</name>
    <name type="synonym">Pulse bruchid</name>
    <dbReference type="NCBI Taxonomy" id="64391"/>
    <lineage>
        <taxon>Eukaryota</taxon>
        <taxon>Metazoa</taxon>
        <taxon>Ecdysozoa</taxon>
        <taxon>Arthropoda</taxon>
        <taxon>Hexapoda</taxon>
        <taxon>Insecta</taxon>
        <taxon>Pterygota</taxon>
        <taxon>Neoptera</taxon>
        <taxon>Endopterygota</taxon>
        <taxon>Coleoptera</taxon>
        <taxon>Polyphaga</taxon>
        <taxon>Cucujiformia</taxon>
        <taxon>Chrysomeloidea</taxon>
        <taxon>Chrysomelidae</taxon>
        <taxon>Bruchinae</taxon>
        <taxon>Bruchini</taxon>
        <taxon>Callosobruchus</taxon>
    </lineage>
</organism>
<keyword evidence="2" id="KW-1185">Reference proteome</keyword>
<protein>
    <submittedName>
        <fullName evidence="1">Uncharacterized protein</fullName>
    </submittedName>
</protein>
<evidence type="ECO:0000313" key="2">
    <source>
        <dbReference type="Proteomes" id="UP000410492"/>
    </source>
</evidence>
<evidence type="ECO:0000313" key="1">
    <source>
        <dbReference type="EMBL" id="VEN58791.1"/>
    </source>
</evidence>
<reference evidence="1 2" key="1">
    <citation type="submission" date="2019-01" db="EMBL/GenBank/DDBJ databases">
        <authorList>
            <person name="Sayadi A."/>
        </authorList>
    </citation>
    <scope>NUCLEOTIDE SEQUENCE [LARGE SCALE GENOMIC DNA]</scope>
</reference>
<feature type="non-terminal residue" evidence="1">
    <location>
        <position position="62"/>
    </location>
</feature>